<evidence type="ECO:0000256" key="2">
    <source>
        <dbReference type="ARBA" id="ARBA00022475"/>
    </source>
</evidence>
<dbReference type="RefSeq" id="WP_228854002.1">
    <property type="nucleotide sequence ID" value="NZ_AP024086.1"/>
</dbReference>
<sequence length="317" mass="35303">MDDIRAMATTLFAVIEASGEVTWHQGAIVNREGRKSEADILLLGPFTALYKLGEEIGFLNYTAKSDTYYALSHLPKQQMRKTIKHYMAGEGDTVTMDISRGAALRQLTHELSLLDQIPKGGPIIWPILIIFAIGILIIFERLFFLFRIRCNGNDLVKRIEDSAIADTWKNAITFIKKMRKKPMARVLEAGLLSHQEARENLENSLQEAILKEIPPMERFLSTLGMLAAIAPLLGLLGTVTGMIETFHIITLYGTGDPRLMSGGISEALVTTMLGLSVAIPLMLAQTLLNRSVDRHIGELEEKAVTLVNIIQKYRNTQ</sequence>
<evidence type="ECO:0000259" key="8">
    <source>
        <dbReference type="Pfam" id="PF01618"/>
    </source>
</evidence>
<gene>
    <name evidence="9" type="ORF">DGMP_22580</name>
</gene>
<evidence type="ECO:0000256" key="5">
    <source>
        <dbReference type="ARBA" id="ARBA00023136"/>
    </source>
</evidence>
<keyword evidence="2" id="KW-1003">Cell membrane</keyword>
<keyword evidence="6" id="KW-0653">Protein transport</keyword>
<comment type="similarity">
    <text evidence="6">Belongs to the exbB/tolQ family.</text>
</comment>
<keyword evidence="4 7" id="KW-1133">Transmembrane helix</keyword>
<organism evidence="9 10">
    <name type="scientific">Desulfomarina profundi</name>
    <dbReference type="NCBI Taxonomy" id="2772557"/>
    <lineage>
        <taxon>Bacteria</taxon>
        <taxon>Pseudomonadati</taxon>
        <taxon>Thermodesulfobacteriota</taxon>
        <taxon>Desulfobulbia</taxon>
        <taxon>Desulfobulbales</taxon>
        <taxon>Desulfobulbaceae</taxon>
        <taxon>Desulfomarina</taxon>
    </lineage>
</organism>
<evidence type="ECO:0000313" key="10">
    <source>
        <dbReference type="Proteomes" id="UP000826725"/>
    </source>
</evidence>
<evidence type="ECO:0000313" key="9">
    <source>
        <dbReference type="EMBL" id="BCL61565.1"/>
    </source>
</evidence>
<dbReference type="GO" id="GO:0005886">
    <property type="term" value="C:plasma membrane"/>
    <property type="evidence" value="ECO:0007669"/>
    <property type="project" value="UniProtKB-SubCell"/>
</dbReference>
<keyword evidence="3 7" id="KW-0812">Transmembrane</keyword>
<evidence type="ECO:0000256" key="4">
    <source>
        <dbReference type="ARBA" id="ARBA00022989"/>
    </source>
</evidence>
<evidence type="ECO:0000256" key="7">
    <source>
        <dbReference type="SAM" id="Phobius"/>
    </source>
</evidence>
<evidence type="ECO:0000256" key="6">
    <source>
        <dbReference type="RuleBase" id="RU004057"/>
    </source>
</evidence>
<accession>A0A8D5JPS0</accession>
<dbReference type="KEGG" id="dbk:DGMP_22580"/>
<feature type="transmembrane region" description="Helical" evidence="7">
    <location>
        <begin position="123"/>
        <end position="144"/>
    </location>
</feature>
<dbReference type="Proteomes" id="UP000826725">
    <property type="component" value="Chromosome"/>
</dbReference>
<feature type="transmembrane region" description="Helical" evidence="7">
    <location>
        <begin position="219"/>
        <end position="243"/>
    </location>
</feature>
<keyword evidence="6" id="KW-0813">Transport</keyword>
<dbReference type="AlphaFoldDB" id="A0A8D5JPS0"/>
<dbReference type="InterPro" id="IPR002898">
    <property type="entry name" value="MotA_ExbB_proton_chnl"/>
</dbReference>
<feature type="domain" description="MotA/TolQ/ExbB proton channel" evidence="8">
    <location>
        <begin position="180"/>
        <end position="300"/>
    </location>
</feature>
<name>A0A8D5JPS0_9BACT</name>
<evidence type="ECO:0000256" key="3">
    <source>
        <dbReference type="ARBA" id="ARBA00022692"/>
    </source>
</evidence>
<comment type="subcellular location">
    <subcellularLocation>
        <location evidence="1">Cell membrane</location>
        <topology evidence="1">Multi-pass membrane protein</topology>
    </subcellularLocation>
    <subcellularLocation>
        <location evidence="6">Membrane</location>
        <topology evidence="6">Multi-pass membrane protein</topology>
    </subcellularLocation>
</comment>
<dbReference type="PANTHER" id="PTHR30625:SF11">
    <property type="entry name" value="MOTA_TOLQ_EXBB PROTON CHANNEL DOMAIN-CONTAINING PROTEIN"/>
    <property type="match status" value="1"/>
</dbReference>
<dbReference type="PANTHER" id="PTHR30625">
    <property type="entry name" value="PROTEIN TOLQ"/>
    <property type="match status" value="1"/>
</dbReference>
<evidence type="ECO:0000256" key="1">
    <source>
        <dbReference type="ARBA" id="ARBA00004651"/>
    </source>
</evidence>
<protein>
    <recommendedName>
        <fullName evidence="8">MotA/TolQ/ExbB proton channel domain-containing protein</fullName>
    </recommendedName>
</protein>
<reference evidence="9" key="1">
    <citation type="submission" date="2020-09" db="EMBL/GenBank/DDBJ databases">
        <title>Desulfogranum mesoprofundum gen. nov., sp. nov., a novel mesophilic, sulfate-reducing chemolithoautotroph isolated from a deep-sea hydrothermal vent chimney in the Suiyo Seamount.</title>
        <authorList>
            <person name="Hashimoto Y."/>
            <person name="Nakagawa S."/>
        </authorList>
    </citation>
    <scope>NUCLEOTIDE SEQUENCE</scope>
    <source>
        <strain evidence="9">KT2</strain>
    </source>
</reference>
<dbReference type="Pfam" id="PF01618">
    <property type="entry name" value="MotA_ExbB"/>
    <property type="match status" value="1"/>
</dbReference>
<proteinExistence type="inferred from homology"/>
<keyword evidence="5 7" id="KW-0472">Membrane</keyword>
<dbReference type="InterPro" id="IPR050790">
    <property type="entry name" value="ExbB/TolQ_transport"/>
</dbReference>
<dbReference type="EMBL" id="AP024086">
    <property type="protein sequence ID" value="BCL61565.1"/>
    <property type="molecule type" value="Genomic_DNA"/>
</dbReference>
<keyword evidence="10" id="KW-1185">Reference proteome</keyword>
<dbReference type="GO" id="GO:0017038">
    <property type="term" value="P:protein import"/>
    <property type="evidence" value="ECO:0007669"/>
    <property type="project" value="TreeGrafter"/>
</dbReference>
<feature type="transmembrane region" description="Helical" evidence="7">
    <location>
        <begin position="263"/>
        <end position="284"/>
    </location>
</feature>